<dbReference type="Pfam" id="PF21085">
    <property type="entry name" value="CusS"/>
    <property type="match status" value="1"/>
</dbReference>
<evidence type="ECO:0000256" key="5">
    <source>
        <dbReference type="ARBA" id="ARBA00022553"/>
    </source>
</evidence>
<evidence type="ECO:0000256" key="4">
    <source>
        <dbReference type="ARBA" id="ARBA00022519"/>
    </source>
</evidence>
<evidence type="ECO:0000256" key="12">
    <source>
        <dbReference type="ARBA" id="ARBA00023012"/>
    </source>
</evidence>
<dbReference type="EMBL" id="JAARLZ010000002">
    <property type="protein sequence ID" value="NII05596.1"/>
    <property type="molecule type" value="Genomic_DNA"/>
</dbReference>
<evidence type="ECO:0000256" key="2">
    <source>
        <dbReference type="ARBA" id="ARBA00004429"/>
    </source>
</evidence>
<dbReference type="SUPFAM" id="SSF158472">
    <property type="entry name" value="HAMP domain-like"/>
    <property type="match status" value="1"/>
</dbReference>
<dbReference type="CDD" id="cd00075">
    <property type="entry name" value="HATPase"/>
    <property type="match status" value="1"/>
</dbReference>
<keyword evidence="13 14" id="KW-0472">Membrane</keyword>
<evidence type="ECO:0000256" key="13">
    <source>
        <dbReference type="ARBA" id="ARBA00023136"/>
    </source>
</evidence>
<keyword evidence="4 14" id="KW-0997">Cell inner membrane</keyword>
<dbReference type="CDD" id="cd06225">
    <property type="entry name" value="HAMP"/>
    <property type="match status" value="1"/>
</dbReference>
<protein>
    <recommendedName>
        <fullName evidence="14">Sensor protein</fullName>
        <ecNumber evidence="14">2.7.13.3</ecNumber>
    </recommendedName>
</protein>
<comment type="caution">
    <text evidence="17">The sequence shown here is derived from an EMBL/GenBank/DDBJ whole genome shotgun (WGS) entry which is preliminary data.</text>
</comment>
<comment type="catalytic activity">
    <reaction evidence="1 14">
        <text>ATP + protein L-histidine = ADP + protein N-phospho-L-histidine.</text>
        <dbReference type="EC" id="2.7.13.3"/>
    </reaction>
</comment>
<keyword evidence="18" id="KW-1185">Reference proteome</keyword>
<dbReference type="InterPro" id="IPR005467">
    <property type="entry name" value="His_kinase_dom"/>
</dbReference>
<evidence type="ECO:0000256" key="8">
    <source>
        <dbReference type="ARBA" id="ARBA00022741"/>
    </source>
</evidence>
<keyword evidence="3 14" id="KW-1003">Cell membrane</keyword>
<dbReference type="PROSITE" id="PS50109">
    <property type="entry name" value="HIS_KIN"/>
    <property type="match status" value="1"/>
</dbReference>
<dbReference type="PRINTS" id="PR00344">
    <property type="entry name" value="BCTRLSENSOR"/>
</dbReference>
<dbReference type="InterPro" id="IPR003660">
    <property type="entry name" value="HAMP_dom"/>
</dbReference>
<sequence length="445" mass="48474">MRSLSLTTRLAAYFVLSSVAVLLGLGLLLASAMEEHFAEEDFAALSQDIAIVRHTVQSNPGAGMTSQLGEFVSMRPHLDVEVTRGDGAIVYRSPSLPAHLPMLADGRTNWSADGIVYRALREPAASGGLTITLVMNTFIHSHFLHAYQRTLAIYIALAALVTGLFGWWSARRGTRPLRTIAARAREVTASNLDGRMPVDGIPGEMADLAHTLNGMLDRLQRDFDRLSAFSTDLAHELRTPITNLMTNTEVVLGKPRSEDAYREALVSNVEELQRMSRMVSDMLYLAKVENELTLPSREPVRLTDEITALFDFYDAVAEDSGVRLSMHGDAVIDGDRLMIRRAVGNVLSNAIRHTDRGGDIVVTLETTGTTAAIHVDNDGPAIPEAILPHVFDRFTRLDHGGRRPGPDNAGLGLAITRAIAVAHGGGMAVTRVGERTRFTLRLPLS</sequence>
<evidence type="ECO:0000256" key="6">
    <source>
        <dbReference type="ARBA" id="ARBA00022679"/>
    </source>
</evidence>
<keyword evidence="10 14" id="KW-0067">ATP-binding</keyword>
<dbReference type="InterPro" id="IPR036097">
    <property type="entry name" value="HisK_dim/P_sf"/>
</dbReference>
<dbReference type="Pfam" id="PF00672">
    <property type="entry name" value="HAMP"/>
    <property type="match status" value="1"/>
</dbReference>
<feature type="domain" description="HAMP" evidence="16">
    <location>
        <begin position="171"/>
        <end position="224"/>
    </location>
</feature>
<keyword evidence="11 14" id="KW-1133">Transmembrane helix</keyword>
<gene>
    <name evidence="17" type="ORF">HBF25_04220</name>
</gene>
<organism evidence="17 18">
    <name type="scientific">Luteibacter anthropi</name>
    <dbReference type="NCBI Taxonomy" id="564369"/>
    <lineage>
        <taxon>Bacteria</taxon>
        <taxon>Pseudomonadati</taxon>
        <taxon>Pseudomonadota</taxon>
        <taxon>Gammaproteobacteria</taxon>
        <taxon>Lysobacterales</taxon>
        <taxon>Rhodanobacteraceae</taxon>
        <taxon>Luteibacter</taxon>
    </lineage>
</organism>
<dbReference type="InterPro" id="IPR050428">
    <property type="entry name" value="TCS_sensor_his_kinase"/>
</dbReference>
<evidence type="ECO:0000256" key="3">
    <source>
        <dbReference type="ARBA" id="ARBA00022475"/>
    </source>
</evidence>
<keyword evidence="8 14" id="KW-0547">Nucleotide-binding</keyword>
<dbReference type="InterPro" id="IPR006290">
    <property type="entry name" value="CztS_silS_copS"/>
</dbReference>
<dbReference type="FunFam" id="1.10.287.130:FF:000001">
    <property type="entry name" value="Two-component sensor histidine kinase"/>
    <property type="match status" value="1"/>
</dbReference>
<dbReference type="GO" id="GO:0005524">
    <property type="term" value="F:ATP binding"/>
    <property type="evidence" value="ECO:0007669"/>
    <property type="project" value="UniProtKB-KW"/>
</dbReference>
<name>A0A7X5U836_9GAMM</name>
<keyword evidence="7 14" id="KW-0812">Transmembrane</keyword>
<dbReference type="InterPro" id="IPR004358">
    <property type="entry name" value="Sig_transdc_His_kin-like_C"/>
</dbReference>
<evidence type="ECO:0000256" key="7">
    <source>
        <dbReference type="ARBA" id="ARBA00022692"/>
    </source>
</evidence>
<evidence type="ECO:0000256" key="1">
    <source>
        <dbReference type="ARBA" id="ARBA00000085"/>
    </source>
</evidence>
<dbReference type="SMART" id="SM00387">
    <property type="entry name" value="HATPase_c"/>
    <property type="match status" value="1"/>
</dbReference>
<dbReference type="SUPFAM" id="SSF47384">
    <property type="entry name" value="Homodimeric domain of signal transducing histidine kinase"/>
    <property type="match status" value="1"/>
</dbReference>
<keyword evidence="6 14" id="KW-0808">Transferase</keyword>
<dbReference type="NCBIfam" id="TIGR01386">
    <property type="entry name" value="cztS_silS_copS"/>
    <property type="match status" value="1"/>
</dbReference>
<dbReference type="SMART" id="SM00388">
    <property type="entry name" value="HisKA"/>
    <property type="match status" value="1"/>
</dbReference>
<dbReference type="InterPro" id="IPR036890">
    <property type="entry name" value="HATPase_C_sf"/>
</dbReference>
<dbReference type="GO" id="GO:0000155">
    <property type="term" value="F:phosphorelay sensor kinase activity"/>
    <property type="evidence" value="ECO:0007669"/>
    <property type="project" value="InterPro"/>
</dbReference>
<reference evidence="17 18" key="1">
    <citation type="submission" date="2020-03" db="EMBL/GenBank/DDBJ databases">
        <authorList>
            <person name="Lai Q."/>
        </authorList>
    </citation>
    <scope>NUCLEOTIDE SEQUENCE [LARGE SCALE GENOMIC DNA]</scope>
    <source>
        <strain evidence="17 18">CCUG 25036</strain>
    </source>
</reference>
<dbReference type="Proteomes" id="UP000490980">
    <property type="component" value="Unassembled WGS sequence"/>
</dbReference>
<dbReference type="GO" id="GO:0005886">
    <property type="term" value="C:plasma membrane"/>
    <property type="evidence" value="ECO:0007669"/>
    <property type="project" value="UniProtKB-SubCell"/>
</dbReference>
<dbReference type="PROSITE" id="PS50885">
    <property type="entry name" value="HAMP"/>
    <property type="match status" value="1"/>
</dbReference>
<accession>A0A7X5U836</accession>
<dbReference type="RefSeq" id="WP_166946693.1">
    <property type="nucleotide sequence ID" value="NZ_JAARLZ010000002.1"/>
</dbReference>
<dbReference type="AlphaFoldDB" id="A0A7X5U836"/>
<feature type="domain" description="Histidine kinase" evidence="15">
    <location>
        <begin position="232"/>
        <end position="445"/>
    </location>
</feature>
<evidence type="ECO:0000313" key="17">
    <source>
        <dbReference type="EMBL" id="NII05596.1"/>
    </source>
</evidence>
<dbReference type="Pfam" id="PF00512">
    <property type="entry name" value="HisKA"/>
    <property type="match status" value="1"/>
</dbReference>
<dbReference type="SUPFAM" id="SSF55874">
    <property type="entry name" value="ATPase domain of HSP90 chaperone/DNA topoisomerase II/histidine kinase"/>
    <property type="match status" value="1"/>
</dbReference>
<dbReference type="PANTHER" id="PTHR45436">
    <property type="entry name" value="SENSOR HISTIDINE KINASE YKOH"/>
    <property type="match status" value="1"/>
</dbReference>
<evidence type="ECO:0000259" key="15">
    <source>
        <dbReference type="PROSITE" id="PS50109"/>
    </source>
</evidence>
<keyword evidence="5" id="KW-0597">Phosphoprotein</keyword>
<feature type="transmembrane region" description="Helical" evidence="14">
    <location>
        <begin position="12"/>
        <end position="33"/>
    </location>
</feature>
<evidence type="ECO:0000256" key="11">
    <source>
        <dbReference type="ARBA" id="ARBA00022989"/>
    </source>
</evidence>
<evidence type="ECO:0000259" key="16">
    <source>
        <dbReference type="PROSITE" id="PS50885"/>
    </source>
</evidence>
<dbReference type="InterPro" id="IPR003594">
    <property type="entry name" value="HATPase_dom"/>
</dbReference>
<dbReference type="PANTHER" id="PTHR45436:SF15">
    <property type="entry name" value="SENSOR HISTIDINE KINASE CUSS"/>
    <property type="match status" value="1"/>
</dbReference>
<comment type="subcellular location">
    <subcellularLocation>
        <location evidence="2">Cell inner membrane</location>
        <topology evidence="2">Multi-pass membrane protein</topology>
    </subcellularLocation>
</comment>
<dbReference type="Gene3D" id="1.10.287.130">
    <property type="match status" value="1"/>
</dbReference>
<feature type="transmembrane region" description="Helical" evidence="14">
    <location>
        <begin position="151"/>
        <end position="170"/>
    </location>
</feature>
<dbReference type="CDD" id="cd00082">
    <property type="entry name" value="HisKA"/>
    <property type="match status" value="1"/>
</dbReference>
<dbReference type="Gene3D" id="6.10.340.10">
    <property type="match status" value="1"/>
</dbReference>
<evidence type="ECO:0000256" key="14">
    <source>
        <dbReference type="RuleBase" id="RU364088"/>
    </source>
</evidence>
<dbReference type="Pfam" id="PF02518">
    <property type="entry name" value="HATPase_c"/>
    <property type="match status" value="1"/>
</dbReference>
<keyword evidence="12 14" id="KW-0902">Two-component regulatory system</keyword>
<dbReference type="EC" id="2.7.13.3" evidence="14"/>
<evidence type="ECO:0000313" key="18">
    <source>
        <dbReference type="Proteomes" id="UP000490980"/>
    </source>
</evidence>
<evidence type="ECO:0000256" key="10">
    <source>
        <dbReference type="ARBA" id="ARBA00022840"/>
    </source>
</evidence>
<comment type="function">
    <text evidence="14">Member of a two-component regulatory system.</text>
</comment>
<dbReference type="Gene3D" id="3.30.565.10">
    <property type="entry name" value="Histidine kinase-like ATPase, C-terminal domain"/>
    <property type="match status" value="1"/>
</dbReference>
<dbReference type="SMART" id="SM00304">
    <property type="entry name" value="HAMP"/>
    <property type="match status" value="1"/>
</dbReference>
<evidence type="ECO:0000256" key="9">
    <source>
        <dbReference type="ARBA" id="ARBA00022777"/>
    </source>
</evidence>
<proteinExistence type="predicted"/>
<dbReference type="InterPro" id="IPR048590">
    <property type="entry name" value="CusS-like_sensor"/>
</dbReference>
<keyword evidence="9 14" id="KW-0418">Kinase</keyword>
<dbReference type="InterPro" id="IPR003661">
    <property type="entry name" value="HisK_dim/P_dom"/>
</dbReference>